<dbReference type="Pfam" id="PF02096">
    <property type="entry name" value="60KD_IMP"/>
    <property type="match status" value="1"/>
</dbReference>
<dbReference type="HAMAP" id="MF_01810">
    <property type="entry name" value="YidC_type1"/>
    <property type="match status" value="1"/>
</dbReference>
<comment type="subcellular location">
    <subcellularLocation>
        <location evidence="1">Cell inner membrane</location>
        <topology evidence="1">Multi-pass membrane protein</topology>
    </subcellularLocation>
    <subcellularLocation>
        <location evidence="13">Cell membrane</location>
        <topology evidence="13">Multi-pass membrane protein</topology>
    </subcellularLocation>
</comment>
<keyword evidence="7 13" id="KW-0653">Protein transport</keyword>
<dbReference type="InterPro" id="IPR047196">
    <property type="entry name" value="YidC_ALB_C"/>
</dbReference>
<dbReference type="EMBL" id="PKTG01000102">
    <property type="protein sequence ID" value="PLX16863.1"/>
    <property type="molecule type" value="Genomic_DNA"/>
</dbReference>
<dbReference type="InterPro" id="IPR038221">
    <property type="entry name" value="YidC_periplasmic_sf"/>
</dbReference>
<feature type="transmembrane region" description="Helical" evidence="13">
    <location>
        <begin position="436"/>
        <end position="455"/>
    </location>
</feature>
<dbReference type="Pfam" id="PF14849">
    <property type="entry name" value="YidC_periplas"/>
    <property type="match status" value="1"/>
</dbReference>
<dbReference type="GO" id="GO:0015031">
    <property type="term" value="P:protein transport"/>
    <property type="evidence" value="ECO:0007669"/>
    <property type="project" value="UniProtKB-KW"/>
</dbReference>
<accession>A0A2N5ZDX0</accession>
<feature type="transmembrane region" description="Helical" evidence="13">
    <location>
        <begin position="361"/>
        <end position="379"/>
    </location>
</feature>
<evidence type="ECO:0000259" key="14">
    <source>
        <dbReference type="Pfam" id="PF02096"/>
    </source>
</evidence>
<dbReference type="InterPro" id="IPR028053">
    <property type="entry name" value="Membr_insert_YidC_N"/>
</dbReference>
<comment type="caution">
    <text evidence="16">The sequence shown here is derived from an EMBL/GenBank/DDBJ whole genome shotgun (WGS) entry which is preliminary data.</text>
</comment>
<protein>
    <recommendedName>
        <fullName evidence="3 13">Membrane protein insertase YidC</fullName>
    </recommendedName>
    <alternativeName>
        <fullName evidence="12 13">Foldase YidC</fullName>
    </alternativeName>
    <alternativeName>
        <fullName evidence="11 13">Membrane integrase YidC</fullName>
    </alternativeName>
    <alternativeName>
        <fullName evidence="13">Membrane protein YidC</fullName>
    </alternativeName>
</protein>
<dbReference type="PRINTS" id="PR01900">
    <property type="entry name" value="YIDCPROTEIN"/>
</dbReference>
<proteinExistence type="inferred from homology"/>
<dbReference type="NCBIfam" id="TIGR03592">
    <property type="entry name" value="yidC_oxa1_cterm"/>
    <property type="match status" value="1"/>
</dbReference>
<dbReference type="PRINTS" id="PR00701">
    <property type="entry name" value="60KDINNERMP"/>
</dbReference>
<keyword evidence="5 13" id="KW-1003">Cell membrane</keyword>
<feature type="domain" description="Membrane insertase YidC/Oxa/ALB C-terminal" evidence="14">
    <location>
        <begin position="293"/>
        <end position="469"/>
    </location>
</feature>
<evidence type="ECO:0000256" key="4">
    <source>
        <dbReference type="ARBA" id="ARBA00022448"/>
    </source>
</evidence>
<dbReference type="Gene3D" id="2.70.98.90">
    <property type="match status" value="1"/>
</dbReference>
<evidence type="ECO:0000256" key="7">
    <source>
        <dbReference type="ARBA" id="ARBA00022927"/>
    </source>
</evidence>
<organism evidence="16 17">
    <name type="scientific">Muiribacterium halophilum</name>
    <dbReference type="NCBI Taxonomy" id="2053465"/>
    <lineage>
        <taxon>Bacteria</taxon>
        <taxon>Candidatus Muiribacteriota</taxon>
        <taxon>Candidatus Muiribacteriia</taxon>
        <taxon>Candidatus Muiribacteriales</taxon>
        <taxon>Candidatus Muiribacteriaceae</taxon>
        <taxon>Candidatus Muiribacterium</taxon>
    </lineage>
</organism>
<sequence>MNKKLFLSIFFFILLMVNQIGYAQDIELLRGNMTVFFDSERPVIKEAIIKTEYTQDVVAKNLEFLILTSDKKDIREALEKGVYELSLNDQILKIKFNSDVLDLSGEMTFNEDNDFTYDMNFSSKEKVNLRDIQLVVKPGLTHEKNGFIERAIYYLQEEKAEKFKFKSKPMSEDVSKAKWVAMTNKYYTFALFNNDFSKVVVADTETIKTVIDDAGKEEEKKLYNQQITFNLEDRSINKDEDYQLTIKGYLGEKKLEKLERKGLGKVLDLGFFGAFARLLLLGLKKLNDFTRNWGLSIALLTVIIRLILYPLNFKQAKSMAEMQKIQPEMEAIKKKYKDDSQKMNQEVMALYKKHNINPMGGCFPILIQIPILFSLFTMLRTSIEIKGASFLWLGDLSKPDSMYIMPVLIAVSMYFQQKATASNDPRQKQMMIMMPLIMLMITTSLPSGVLIYWFVSNIAAFLQQVYVKKHLDKQEAVKK</sequence>
<evidence type="ECO:0000256" key="10">
    <source>
        <dbReference type="ARBA" id="ARBA00023186"/>
    </source>
</evidence>
<evidence type="ECO:0000256" key="3">
    <source>
        <dbReference type="ARBA" id="ARBA00015325"/>
    </source>
</evidence>
<keyword evidence="10 13" id="KW-0143">Chaperone</keyword>
<comment type="subunit">
    <text evidence="13">Interacts with the Sec translocase complex via SecD. Specifically interacts with transmembrane segments of nascent integral membrane proteins during membrane integration.</text>
</comment>
<reference evidence="16 17" key="1">
    <citation type="submission" date="2017-11" db="EMBL/GenBank/DDBJ databases">
        <title>Genome-resolved metagenomics identifies genetic mobility, metabolic interactions, and unexpected diversity in perchlorate-reducing communities.</title>
        <authorList>
            <person name="Barnum T.P."/>
            <person name="Figueroa I.A."/>
            <person name="Carlstrom C.I."/>
            <person name="Lucas L.N."/>
            <person name="Engelbrektson A.L."/>
            <person name="Coates J.D."/>
        </authorList>
    </citation>
    <scope>NUCLEOTIDE SEQUENCE [LARGE SCALE GENOMIC DNA]</scope>
    <source>
        <strain evidence="16">BM706</strain>
    </source>
</reference>
<dbReference type="CDD" id="cd20070">
    <property type="entry name" value="5TM_YidC_Alb3"/>
    <property type="match status" value="1"/>
</dbReference>
<evidence type="ECO:0000256" key="2">
    <source>
        <dbReference type="ARBA" id="ARBA00010527"/>
    </source>
</evidence>
<keyword evidence="6 13" id="KW-0812">Transmembrane</keyword>
<dbReference type="GO" id="GO:0051205">
    <property type="term" value="P:protein insertion into membrane"/>
    <property type="evidence" value="ECO:0007669"/>
    <property type="project" value="TreeGrafter"/>
</dbReference>
<evidence type="ECO:0000256" key="1">
    <source>
        <dbReference type="ARBA" id="ARBA00004429"/>
    </source>
</evidence>
<evidence type="ECO:0000313" key="17">
    <source>
        <dbReference type="Proteomes" id="UP000234857"/>
    </source>
</evidence>
<name>A0A2N5ZDX0_MUIH1</name>
<dbReference type="InterPro" id="IPR001708">
    <property type="entry name" value="YidC/ALB3/OXA1/COX18"/>
</dbReference>
<evidence type="ECO:0000259" key="15">
    <source>
        <dbReference type="Pfam" id="PF14849"/>
    </source>
</evidence>
<keyword evidence="4 13" id="KW-0813">Transport</keyword>
<evidence type="ECO:0000256" key="12">
    <source>
        <dbReference type="ARBA" id="ARBA00033342"/>
    </source>
</evidence>
<evidence type="ECO:0000256" key="13">
    <source>
        <dbReference type="HAMAP-Rule" id="MF_01810"/>
    </source>
</evidence>
<feature type="transmembrane region" description="Helical" evidence="13">
    <location>
        <begin position="399"/>
        <end position="415"/>
    </location>
</feature>
<evidence type="ECO:0000256" key="9">
    <source>
        <dbReference type="ARBA" id="ARBA00023136"/>
    </source>
</evidence>
<dbReference type="AlphaFoldDB" id="A0A2N5ZDX0"/>
<feature type="transmembrane region" description="Helical" evidence="13">
    <location>
        <begin position="293"/>
        <end position="313"/>
    </location>
</feature>
<dbReference type="GO" id="GO:0032977">
    <property type="term" value="F:membrane insertase activity"/>
    <property type="evidence" value="ECO:0007669"/>
    <property type="project" value="InterPro"/>
</dbReference>
<evidence type="ECO:0000256" key="8">
    <source>
        <dbReference type="ARBA" id="ARBA00022989"/>
    </source>
</evidence>
<keyword evidence="9 13" id="KW-0472">Membrane</keyword>
<dbReference type="Proteomes" id="UP000234857">
    <property type="component" value="Unassembled WGS sequence"/>
</dbReference>
<dbReference type="GO" id="GO:0005886">
    <property type="term" value="C:plasma membrane"/>
    <property type="evidence" value="ECO:0007669"/>
    <property type="project" value="UniProtKB-SubCell"/>
</dbReference>
<comment type="function">
    <text evidence="13">Required for the insertion and/or proper folding and/or complex formation of integral membrane proteins into the membrane. Involved in integration of membrane proteins that insert both dependently and independently of the Sec translocase complex, as well as at least some lipoproteins. Aids folding of multispanning membrane proteins.</text>
</comment>
<dbReference type="PANTHER" id="PTHR12428">
    <property type="entry name" value="OXA1"/>
    <property type="match status" value="1"/>
</dbReference>
<feature type="domain" description="Membrane insertase YidC N-terminal" evidence="15">
    <location>
        <begin position="103"/>
        <end position="279"/>
    </location>
</feature>
<evidence type="ECO:0000256" key="6">
    <source>
        <dbReference type="ARBA" id="ARBA00022692"/>
    </source>
</evidence>
<dbReference type="InterPro" id="IPR019998">
    <property type="entry name" value="Membr_insert_YidC"/>
</dbReference>
<comment type="similarity">
    <text evidence="2 13">Belongs to the OXA1/ALB3/YidC family. Type 1 subfamily.</text>
</comment>
<evidence type="ECO:0000256" key="11">
    <source>
        <dbReference type="ARBA" id="ARBA00033245"/>
    </source>
</evidence>
<evidence type="ECO:0000313" key="16">
    <source>
        <dbReference type="EMBL" id="PLX16863.1"/>
    </source>
</evidence>
<keyword evidence="8 13" id="KW-1133">Transmembrane helix</keyword>
<dbReference type="PANTHER" id="PTHR12428:SF65">
    <property type="entry name" value="CYTOCHROME C OXIDASE ASSEMBLY PROTEIN COX18, MITOCHONDRIAL"/>
    <property type="match status" value="1"/>
</dbReference>
<gene>
    <name evidence="13" type="primary">yidC</name>
    <name evidence="16" type="ORF">C0601_09045</name>
</gene>
<dbReference type="InterPro" id="IPR028055">
    <property type="entry name" value="YidC/Oxa/ALB_C"/>
</dbReference>
<evidence type="ECO:0000256" key="5">
    <source>
        <dbReference type="ARBA" id="ARBA00022475"/>
    </source>
</evidence>